<keyword evidence="8" id="KW-1185">Reference proteome</keyword>
<organism evidence="7 8">
    <name type="scientific">Vigna unguiculata</name>
    <name type="common">Cowpea</name>
    <dbReference type="NCBI Taxonomy" id="3917"/>
    <lineage>
        <taxon>Eukaryota</taxon>
        <taxon>Viridiplantae</taxon>
        <taxon>Streptophyta</taxon>
        <taxon>Embryophyta</taxon>
        <taxon>Tracheophyta</taxon>
        <taxon>Spermatophyta</taxon>
        <taxon>Magnoliopsida</taxon>
        <taxon>eudicotyledons</taxon>
        <taxon>Gunneridae</taxon>
        <taxon>Pentapetalae</taxon>
        <taxon>rosids</taxon>
        <taxon>fabids</taxon>
        <taxon>Fabales</taxon>
        <taxon>Fabaceae</taxon>
        <taxon>Papilionoideae</taxon>
        <taxon>50 kb inversion clade</taxon>
        <taxon>NPAAA clade</taxon>
        <taxon>indigoferoid/millettioid clade</taxon>
        <taxon>Phaseoleae</taxon>
        <taxon>Vigna</taxon>
    </lineage>
</organism>
<comment type="catalytic activity">
    <reaction evidence="4">
        <text>a 2'-deoxyribonucleoside 5'-diphosphate + [thioredoxin]-disulfide + H2O = a ribonucleoside 5'-diphosphate + [thioredoxin]-dithiol</text>
        <dbReference type="Rhea" id="RHEA:23252"/>
        <dbReference type="Rhea" id="RHEA-COMP:10698"/>
        <dbReference type="Rhea" id="RHEA-COMP:10700"/>
        <dbReference type="ChEBI" id="CHEBI:15377"/>
        <dbReference type="ChEBI" id="CHEBI:29950"/>
        <dbReference type="ChEBI" id="CHEBI:50058"/>
        <dbReference type="ChEBI" id="CHEBI:57930"/>
        <dbReference type="ChEBI" id="CHEBI:73316"/>
        <dbReference type="EC" id="1.17.4.1"/>
    </reaction>
</comment>
<feature type="domain" description="Ribonucleotide reductase large subunit C-terminal" evidence="6">
    <location>
        <begin position="130"/>
        <end position="197"/>
    </location>
</feature>
<dbReference type="EMBL" id="CP039349">
    <property type="protein sequence ID" value="QCD93035.1"/>
    <property type="molecule type" value="Genomic_DNA"/>
</dbReference>
<proteinExistence type="inferred from homology"/>
<dbReference type="GO" id="GO:0005971">
    <property type="term" value="C:ribonucleoside-diphosphate reductase complex"/>
    <property type="evidence" value="ECO:0007669"/>
    <property type="project" value="TreeGrafter"/>
</dbReference>
<evidence type="ECO:0000313" key="8">
    <source>
        <dbReference type="Proteomes" id="UP000501690"/>
    </source>
</evidence>
<dbReference type="EC" id="1.17.4.1" evidence="2 4"/>
<reference evidence="7 8" key="1">
    <citation type="submission" date="2019-04" db="EMBL/GenBank/DDBJ databases">
        <title>An improved genome assembly and genetic linkage map for asparagus bean, Vigna unguiculata ssp. sesquipedialis.</title>
        <authorList>
            <person name="Xia Q."/>
            <person name="Zhang R."/>
            <person name="Dong Y."/>
        </authorList>
    </citation>
    <scope>NUCLEOTIDE SEQUENCE [LARGE SCALE GENOMIC DNA]</scope>
    <source>
        <tissue evidence="7">Leaf</tissue>
    </source>
</reference>
<sequence length="237" mass="26718">MERKNESLPTIRGGGDFIPFHLAILQGRTEMAWHLFPKTKHIFEELDWTTLFFLSINCGLYDLALEMVKEKDTLAYARGDDNLTGTLTTFKTLERSYLLKVQGKVVERPQHMLMRVAVGIHKEDIDSALSSCFLVCMKDDNIEGIYDTLKECAIISKSTGGIGVSVHNIRATGSYIRCTNGTSNGTLTTFKTLERSYLLKVQGKVVERPQHMLMRVAVGIHKEDIDSAVKTYHLMSQ</sequence>
<evidence type="ECO:0000259" key="5">
    <source>
        <dbReference type="Pfam" id="PF00317"/>
    </source>
</evidence>
<evidence type="ECO:0000313" key="7">
    <source>
        <dbReference type="EMBL" id="QCD93035.1"/>
    </source>
</evidence>
<dbReference type="GO" id="GO:0004748">
    <property type="term" value="F:ribonucleoside-diphosphate reductase activity, thioredoxin disulfide as acceptor"/>
    <property type="evidence" value="ECO:0007669"/>
    <property type="project" value="UniProtKB-EC"/>
</dbReference>
<dbReference type="Proteomes" id="UP000501690">
    <property type="component" value="Linkage Group LG5"/>
</dbReference>
<dbReference type="Gene3D" id="3.20.70.20">
    <property type="match status" value="2"/>
</dbReference>
<dbReference type="GO" id="GO:0005524">
    <property type="term" value="F:ATP binding"/>
    <property type="evidence" value="ECO:0007669"/>
    <property type="project" value="InterPro"/>
</dbReference>
<comment type="function">
    <text evidence="4">Provides the precursors necessary for DNA synthesis. Catalyzes the biosynthesis of deoxyribonucleotides from the corresponding ribonucleotides.</text>
</comment>
<dbReference type="SUPFAM" id="SSF48168">
    <property type="entry name" value="R1 subunit of ribonucleotide reductase, N-terminal domain"/>
    <property type="match status" value="2"/>
</dbReference>
<dbReference type="AlphaFoldDB" id="A0A4D6LWI5"/>
<evidence type="ECO:0000256" key="3">
    <source>
        <dbReference type="ARBA" id="ARBA00023002"/>
    </source>
</evidence>
<dbReference type="Pfam" id="PF02867">
    <property type="entry name" value="Ribonuc_red_lgC"/>
    <property type="match status" value="1"/>
</dbReference>
<evidence type="ECO:0000256" key="4">
    <source>
        <dbReference type="RuleBase" id="RU003410"/>
    </source>
</evidence>
<gene>
    <name evidence="7" type="ORF">DEO72_LG5g1106</name>
</gene>
<comment type="similarity">
    <text evidence="1 4">Belongs to the ribonucleoside diphosphate reductase large chain family.</text>
</comment>
<dbReference type="Pfam" id="PF00317">
    <property type="entry name" value="Ribonuc_red_lgN"/>
    <property type="match status" value="1"/>
</dbReference>
<dbReference type="UniPathway" id="UPA00326"/>
<dbReference type="SUPFAM" id="SSF51998">
    <property type="entry name" value="PFL-like glycyl radical enzymes"/>
    <property type="match status" value="1"/>
</dbReference>
<feature type="domain" description="Ribonucleotide reductase large subunit N-terminal" evidence="5">
    <location>
        <begin position="90"/>
        <end position="126"/>
    </location>
</feature>
<dbReference type="PANTHER" id="PTHR11573">
    <property type="entry name" value="RIBONUCLEOSIDE-DIPHOSPHATE REDUCTASE LARGE CHAIN"/>
    <property type="match status" value="1"/>
</dbReference>
<keyword evidence="4" id="KW-0215">Deoxyribonucleotide synthesis</keyword>
<dbReference type="InterPro" id="IPR013509">
    <property type="entry name" value="RNR_lsu_N"/>
</dbReference>
<protein>
    <recommendedName>
        <fullName evidence="2 4">Ribonucleoside-diphosphate reductase</fullName>
        <ecNumber evidence="2 4">1.17.4.1</ecNumber>
    </recommendedName>
</protein>
<keyword evidence="3 4" id="KW-0560">Oxidoreductase</keyword>
<evidence type="ECO:0000259" key="6">
    <source>
        <dbReference type="Pfam" id="PF02867"/>
    </source>
</evidence>
<accession>A0A4D6LWI5</accession>
<evidence type="ECO:0000256" key="1">
    <source>
        <dbReference type="ARBA" id="ARBA00010406"/>
    </source>
</evidence>
<dbReference type="InterPro" id="IPR039718">
    <property type="entry name" value="Rrm1"/>
</dbReference>
<dbReference type="PANTHER" id="PTHR11573:SF6">
    <property type="entry name" value="RIBONUCLEOSIDE-DIPHOSPHATE REDUCTASE LARGE SUBUNIT"/>
    <property type="match status" value="1"/>
</dbReference>
<name>A0A4D6LWI5_VIGUN</name>
<evidence type="ECO:0000256" key="2">
    <source>
        <dbReference type="ARBA" id="ARBA00012274"/>
    </source>
</evidence>
<dbReference type="InterPro" id="IPR008926">
    <property type="entry name" value="RNR_R1-su_N"/>
</dbReference>
<dbReference type="InterPro" id="IPR000788">
    <property type="entry name" value="RNR_lg_C"/>
</dbReference>
<dbReference type="GO" id="GO:0009263">
    <property type="term" value="P:deoxyribonucleotide biosynthetic process"/>
    <property type="evidence" value="ECO:0007669"/>
    <property type="project" value="UniProtKB-KW"/>
</dbReference>